<dbReference type="InterPro" id="IPR005493">
    <property type="entry name" value="RraA/RraA-like"/>
</dbReference>
<dbReference type="PANTHER" id="PTHR33254">
    <property type="entry name" value="4-HYDROXY-4-METHYL-2-OXOGLUTARATE ALDOLASE 3-RELATED"/>
    <property type="match status" value="1"/>
</dbReference>
<organism evidence="1">
    <name type="scientific">marine metagenome</name>
    <dbReference type="NCBI Taxonomy" id="408172"/>
    <lineage>
        <taxon>unclassified sequences</taxon>
        <taxon>metagenomes</taxon>
        <taxon>ecological metagenomes</taxon>
    </lineage>
</organism>
<gene>
    <name evidence="1" type="ORF">METZ01_LOCUS50610</name>
</gene>
<accession>A0A381S0W5</accession>
<dbReference type="CDD" id="cd16841">
    <property type="entry name" value="RraA_family"/>
    <property type="match status" value="1"/>
</dbReference>
<sequence length="251" mass="27764">MEMRINPDFPKRPDRNKVDALKEIGAATISAELKHIAGIKDSFMMGPKSCALGKTIGGPAITLQFMPIREDYYQDAEEYQNVEEQLHRHALYLAQAGDVVVVDARGDLSSGVFGEMMLAYFHGKGGEGVVLDGCIRDSRKVLETGLGIWSRGFTPNYHIQTGIFPFCVNDPIACGGRLVFPGDIIVADDDGAVVVPLKLIDVVLERAGGHKEWEEFSKLKLSEGGDLRKYYPLNEEAQKEYEAWSKNQGKI</sequence>
<dbReference type="EMBL" id="UINC01002539">
    <property type="protein sequence ID" value="SUZ97756.1"/>
    <property type="molecule type" value="Genomic_DNA"/>
</dbReference>
<protein>
    <submittedName>
        <fullName evidence="1">Uncharacterized protein</fullName>
    </submittedName>
</protein>
<dbReference type="AlphaFoldDB" id="A0A381S0W5"/>
<dbReference type="PANTHER" id="PTHR33254:SF4">
    <property type="entry name" value="4-HYDROXY-4-METHYL-2-OXOGLUTARATE ALDOLASE 3-RELATED"/>
    <property type="match status" value="1"/>
</dbReference>
<dbReference type="NCBIfam" id="NF006093">
    <property type="entry name" value="PRK08245.1"/>
    <property type="match status" value="1"/>
</dbReference>
<dbReference type="Pfam" id="PF03737">
    <property type="entry name" value="RraA-like"/>
    <property type="match status" value="1"/>
</dbReference>
<dbReference type="Gene3D" id="3.50.30.40">
    <property type="entry name" value="Ribonuclease E inhibitor RraA/RraA-like"/>
    <property type="match status" value="1"/>
</dbReference>
<name>A0A381S0W5_9ZZZZ</name>
<evidence type="ECO:0000313" key="1">
    <source>
        <dbReference type="EMBL" id="SUZ97756.1"/>
    </source>
</evidence>
<reference evidence="1" key="1">
    <citation type="submission" date="2018-05" db="EMBL/GenBank/DDBJ databases">
        <authorList>
            <person name="Lanie J.A."/>
            <person name="Ng W.-L."/>
            <person name="Kazmierczak K.M."/>
            <person name="Andrzejewski T.M."/>
            <person name="Davidsen T.M."/>
            <person name="Wayne K.J."/>
            <person name="Tettelin H."/>
            <person name="Glass J.I."/>
            <person name="Rusch D."/>
            <person name="Podicherti R."/>
            <person name="Tsui H.-C.T."/>
            <person name="Winkler M.E."/>
        </authorList>
    </citation>
    <scope>NUCLEOTIDE SEQUENCE</scope>
</reference>
<proteinExistence type="predicted"/>
<dbReference type="InterPro" id="IPR036704">
    <property type="entry name" value="RraA/RraA-like_sf"/>
</dbReference>
<dbReference type="SUPFAM" id="SSF89562">
    <property type="entry name" value="RraA-like"/>
    <property type="match status" value="1"/>
</dbReference>